<sequence>MPAVEMLSVEEARRRRAEVLACVGGDESDLRDRAARYMLNAEELAALTELNELDYLLSE</sequence>
<dbReference type="AlphaFoldDB" id="A0A4V2G1Y8"/>
<evidence type="ECO:0000313" key="1">
    <source>
        <dbReference type="EMBL" id="RZU31026.1"/>
    </source>
</evidence>
<reference evidence="1 2" key="1">
    <citation type="submission" date="2019-02" db="EMBL/GenBank/DDBJ databases">
        <title>Sequencing the genomes of 1000 actinobacteria strains.</title>
        <authorList>
            <person name="Klenk H.-P."/>
        </authorList>
    </citation>
    <scope>NUCLEOTIDE SEQUENCE [LARGE SCALE GENOMIC DNA]</scope>
    <source>
        <strain evidence="1 2">DSM 44509</strain>
    </source>
</reference>
<evidence type="ECO:0000313" key="2">
    <source>
        <dbReference type="Proteomes" id="UP000292507"/>
    </source>
</evidence>
<comment type="caution">
    <text evidence="1">The sequence shown here is derived from an EMBL/GenBank/DDBJ whole genome shotgun (WGS) entry which is preliminary data.</text>
</comment>
<accession>A0A4V2G1Y8</accession>
<protein>
    <submittedName>
        <fullName evidence="1">Uncharacterized protein</fullName>
    </submittedName>
</protein>
<dbReference type="RefSeq" id="WP_130504152.1">
    <property type="nucleotide sequence ID" value="NZ_POQT01000008.1"/>
</dbReference>
<keyword evidence="2" id="KW-1185">Reference proteome</keyword>
<proteinExistence type="predicted"/>
<name>A0A4V2G1Y8_9ACTN</name>
<organism evidence="1 2">
    <name type="scientific">Blastococcus saxobsidens</name>
    <dbReference type="NCBI Taxonomy" id="138336"/>
    <lineage>
        <taxon>Bacteria</taxon>
        <taxon>Bacillati</taxon>
        <taxon>Actinomycetota</taxon>
        <taxon>Actinomycetes</taxon>
        <taxon>Geodermatophilales</taxon>
        <taxon>Geodermatophilaceae</taxon>
        <taxon>Blastococcus</taxon>
    </lineage>
</organism>
<gene>
    <name evidence="1" type="ORF">BKA19_0668</name>
</gene>
<dbReference type="EMBL" id="SHKV01000001">
    <property type="protein sequence ID" value="RZU31026.1"/>
    <property type="molecule type" value="Genomic_DNA"/>
</dbReference>
<dbReference type="Proteomes" id="UP000292507">
    <property type="component" value="Unassembled WGS sequence"/>
</dbReference>